<keyword evidence="2" id="KW-0413">Isomerase</keyword>
<accession>A0AAE3AFX4</accession>
<evidence type="ECO:0000259" key="1">
    <source>
        <dbReference type="Pfam" id="PF01261"/>
    </source>
</evidence>
<dbReference type="InterPro" id="IPR013022">
    <property type="entry name" value="Xyl_isomerase-like_TIM-brl"/>
</dbReference>
<dbReference type="Pfam" id="PF01261">
    <property type="entry name" value="AP_endonuc_2"/>
    <property type="match status" value="1"/>
</dbReference>
<dbReference type="SUPFAM" id="SSF51658">
    <property type="entry name" value="Xylose isomerase-like"/>
    <property type="match status" value="1"/>
</dbReference>
<dbReference type="InterPro" id="IPR050312">
    <property type="entry name" value="IolE/XylAMocC-like"/>
</dbReference>
<dbReference type="AlphaFoldDB" id="A0AAE3AFX4"/>
<dbReference type="RefSeq" id="WP_176819715.1">
    <property type="nucleotide sequence ID" value="NZ_JAJEQC010000002.1"/>
</dbReference>
<dbReference type="GO" id="GO:0016853">
    <property type="term" value="F:isomerase activity"/>
    <property type="evidence" value="ECO:0007669"/>
    <property type="project" value="UniProtKB-KW"/>
</dbReference>
<organism evidence="2 3">
    <name type="scientific">Hominenteromicrobium mulieris</name>
    <dbReference type="NCBI Taxonomy" id="2885357"/>
    <lineage>
        <taxon>Bacteria</taxon>
        <taxon>Bacillati</taxon>
        <taxon>Bacillota</taxon>
        <taxon>Clostridia</taxon>
        <taxon>Eubacteriales</taxon>
        <taxon>Oscillospiraceae</taxon>
        <taxon>Hominenteromicrobium</taxon>
    </lineage>
</organism>
<dbReference type="Proteomes" id="UP001199424">
    <property type="component" value="Unassembled WGS sequence"/>
</dbReference>
<dbReference type="PANTHER" id="PTHR12110">
    <property type="entry name" value="HYDROXYPYRUVATE ISOMERASE"/>
    <property type="match status" value="1"/>
</dbReference>
<dbReference type="InterPro" id="IPR036237">
    <property type="entry name" value="Xyl_isomerase-like_sf"/>
</dbReference>
<gene>
    <name evidence="2" type="ORF">LKD31_03195</name>
</gene>
<keyword evidence="3" id="KW-1185">Reference proteome</keyword>
<comment type="caution">
    <text evidence="2">The sequence shown here is derived from an EMBL/GenBank/DDBJ whole genome shotgun (WGS) entry which is preliminary data.</text>
</comment>
<evidence type="ECO:0000313" key="2">
    <source>
        <dbReference type="EMBL" id="MCC2136020.1"/>
    </source>
</evidence>
<name>A0AAE3AFX4_9FIRM</name>
<sequence>MKTLPVAVQVYSVRDDAERDFKGTMQKIKDMGYDGVELAGLYGMKPAEVKAILEEVGLVPLSAHVPFQELEADIEGTVAQYKEIGMQYIAIPYLMEEDRPGTEKFLKNIETFKKIGEACKKVGITLLYHNHDFEFVKMPNGQYALDYIYTEIPADLLQTELDICWVKVAGEEPVDYIKKYAGRAPVVHLKDFYKEGKPANMYELIGIETEKKEETGKFEFRPVGHGMQNIPPVLDAALEAGSKWVVVEQDQSYDTPALEAVKMSRDYLKGLGW</sequence>
<proteinExistence type="predicted"/>
<dbReference type="EMBL" id="JAJEQC010000002">
    <property type="protein sequence ID" value="MCC2136020.1"/>
    <property type="molecule type" value="Genomic_DNA"/>
</dbReference>
<feature type="domain" description="Xylose isomerase-like TIM barrel" evidence="1">
    <location>
        <begin position="26"/>
        <end position="267"/>
    </location>
</feature>
<dbReference type="Gene3D" id="3.20.20.150">
    <property type="entry name" value="Divalent-metal-dependent TIM barrel enzymes"/>
    <property type="match status" value="1"/>
</dbReference>
<dbReference type="PANTHER" id="PTHR12110:SF41">
    <property type="entry name" value="INOSOSE DEHYDRATASE"/>
    <property type="match status" value="1"/>
</dbReference>
<reference evidence="2" key="1">
    <citation type="submission" date="2021-10" db="EMBL/GenBank/DDBJ databases">
        <title>Anaerobic single-cell dispensing facilitates the cultivation of human gut bacteria.</title>
        <authorList>
            <person name="Afrizal A."/>
        </authorList>
    </citation>
    <scope>NUCLEOTIDE SEQUENCE</scope>
    <source>
        <strain evidence="2">CLA-AA-H250</strain>
    </source>
</reference>
<evidence type="ECO:0000313" key="3">
    <source>
        <dbReference type="Proteomes" id="UP001199424"/>
    </source>
</evidence>
<protein>
    <submittedName>
        <fullName evidence="2">Sugar phosphate isomerase/epimerase</fullName>
    </submittedName>
</protein>